<keyword evidence="2" id="KW-0812">Transmembrane</keyword>
<feature type="transmembrane region" description="Helical" evidence="2">
    <location>
        <begin position="226"/>
        <end position="248"/>
    </location>
</feature>
<evidence type="ECO:0000256" key="2">
    <source>
        <dbReference type="SAM" id="Phobius"/>
    </source>
</evidence>
<feature type="transmembrane region" description="Helical" evidence="2">
    <location>
        <begin position="75"/>
        <end position="98"/>
    </location>
</feature>
<dbReference type="Proteomes" id="UP001270362">
    <property type="component" value="Unassembled WGS sequence"/>
</dbReference>
<feature type="compositionally biased region" description="Pro residues" evidence="1">
    <location>
        <begin position="345"/>
        <end position="356"/>
    </location>
</feature>
<keyword evidence="2" id="KW-1133">Transmembrane helix</keyword>
<reference evidence="3" key="1">
    <citation type="journal article" date="2023" name="Mol. Phylogenet. Evol.">
        <title>Genome-scale phylogeny and comparative genomics of the fungal order Sordariales.</title>
        <authorList>
            <person name="Hensen N."/>
            <person name="Bonometti L."/>
            <person name="Westerberg I."/>
            <person name="Brannstrom I.O."/>
            <person name="Guillou S."/>
            <person name="Cros-Aarteil S."/>
            <person name="Calhoun S."/>
            <person name="Haridas S."/>
            <person name="Kuo A."/>
            <person name="Mondo S."/>
            <person name="Pangilinan J."/>
            <person name="Riley R."/>
            <person name="LaButti K."/>
            <person name="Andreopoulos B."/>
            <person name="Lipzen A."/>
            <person name="Chen C."/>
            <person name="Yan M."/>
            <person name="Daum C."/>
            <person name="Ng V."/>
            <person name="Clum A."/>
            <person name="Steindorff A."/>
            <person name="Ohm R.A."/>
            <person name="Martin F."/>
            <person name="Silar P."/>
            <person name="Natvig D.O."/>
            <person name="Lalanne C."/>
            <person name="Gautier V."/>
            <person name="Ament-Velasquez S.L."/>
            <person name="Kruys A."/>
            <person name="Hutchinson M.I."/>
            <person name="Powell A.J."/>
            <person name="Barry K."/>
            <person name="Miller A.N."/>
            <person name="Grigoriev I.V."/>
            <person name="Debuchy R."/>
            <person name="Gladieux P."/>
            <person name="Hiltunen Thoren M."/>
            <person name="Johannesson H."/>
        </authorList>
    </citation>
    <scope>NUCLEOTIDE SEQUENCE</scope>
    <source>
        <strain evidence="3">CBS 314.62</strain>
    </source>
</reference>
<comment type="caution">
    <text evidence="3">The sequence shown here is derived from an EMBL/GenBank/DDBJ whole genome shotgun (WGS) entry which is preliminary data.</text>
</comment>
<feature type="compositionally biased region" description="Pro residues" evidence="1">
    <location>
        <begin position="278"/>
        <end position="287"/>
    </location>
</feature>
<keyword evidence="4" id="KW-1185">Reference proteome</keyword>
<keyword evidence="2" id="KW-0472">Membrane</keyword>
<dbReference type="EMBL" id="JAULSO010000002">
    <property type="protein sequence ID" value="KAK3689427.1"/>
    <property type="molecule type" value="Genomic_DNA"/>
</dbReference>
<sequence>MAGSSYIRAARHLLVRVLVISPYQLPSISSPPPPTVPFPKPHFPLRTATKDRPSLELVTDFSPSDARMRFQAPQLGAMGVTFTAMRACQFAALITVIGLSSFMINEVTTAERNPPSELIGTLTVAVTAVIYVVITYILYYDNMLPLLATSIMDGLLLIASIVVASLIGKPLSKLNCAAIPVASTDDLTNFWATVSFSDTASAITKTLSYPTFVSVDQTTCYEIKTVWGFSIALCVLFAFSSLVCVGLWHRVRREGGSSTASPWESDVSLGTRSIAAPPRFPPPPPLAPTTVQTREAATHPPPENIPMPAKRPRAGRPQNRLITPPSRFSCESDASSIRSEYGSPPQQPRGLAPPPNRGSARMPPIPGSPTDETEDGADNISPVLSRGPQPPASRSLTPPSPPAVIAPATMPETPPSPSDDVIPEEHRRVAGLIPRSPLSPIYGFMAKRAMRKVVPPPIVVVGPSSAKYERGVSPGLESVGIASPAVPQPQAKPKRKTMWGMIDGWWDLGLLERMNTVKRRK</sequence>
<organism evidence="3 4">
    <name type="scientific">Podospora appendiculata</name>
    <dbReference type="NCBI Taxonomy" id="314037"/>
    <lineage>
        <taxon>Eukaryota</taxon>
        <taxon>Fungi</taxon>
        <taxon>Dikarya</taxon>
        <taxon>Ascomycota</taxon>
        <taxon>Pezizomycotina</taxon>
        <taxon>Sordariomycetes</taxon>
        <taxon>Sordariomycetidae</taxon>
        <taxon>Sordariales</taxon>
        <taxon>Podosporaceae</taxon>
        <taxon>Podospora</taxon>
    </lineage>
</organism>
<evidence type="ECO:0000313" key="4">
    <source>
        <dbReference type="Proteomes" id="UP001270362"/>
    </source>
</evidence>
<feature type="transmembrane region" description="Helical" evidence="2">
    <location>
        <begin position="146"/>
        <end position="167"/>
    </location>
</feature>
<feature type="transmembrane region" description="Helical" evidence="2">
    <location>
        <begin position="118"/>
        <end position="139"/>
    </location>
</feature>
<proteinExistence type="predicted"/>
<protein>
    <recommendedName>
        <fullName evidence="5">MARVEL domain-containing protein</fullName>
    </recommendedName>
</protein>
<accession>A0AAE0XBB0</accession>
<gene>
    <name evidence="3" type="ORF">B0T22DRAFT_536350</name>
</gene>
<dbReference type="AlphaFoldDB" id="A0AAE0XBB0"/>
<evidence type="ECO:0000313" key="3">
    <source>
        <dbReference type="EMBL" id="KAK3689427.1"/>
    </source>
</evidence>
<reference evidence="3" key="2">
    <citation type="submission" date="2023-06" db="EMBL/GenBank/DDBJ databases">
        <authorList>
            <consortium name="Lawrence Berkeley National Laboratory"/>
            <person name="Haridas S."/>
            <person name="Hensen N."/>
            <person name="Bonometti L."/>
            <person name="Westerberg I."/>
            <person name="Brannstrom I.O."/>
            <person name="Guillou S."/>
            <person name="Cros-Aarteil S."/>
            <person name="Calhoun S."/>
            <person name="Kuo A."/>
            <person name="Mondo S."/>
            <person name="Pangilinan J."/>
            <person name="Riley R."/>
            <person name="Labutti K."/>
            <person name="Andreopoulos B."/>
            <person name="Lipzen A."/>
            <person name="Chen C."/>
            <person name="Yanf M."/>
            <person name="Daum C."/>
            <person name="Ng V."/>
            <person name="Clum A."/>
            <person name="Steindorff A."/>
            <person name="Ohm R."/>
            <person name="Martin F."/>
            <person name="Silar P."/>
            <person name="Natvig D."/>
            <person name="Lalanne C."/>
            <person name="Gautier V."/>
            <person name="Ament-Velasquez S.L."/>
            <person name="Kruys A."/>
            <person name="Hutchinson M.I."/>
            <person name="Powell A.J."/>
            <person name="Barry K."/>
            <person name="Miller A.N."/>
            <person name="Grigoriev I.V."/>
            <person name="Debuchy R."/>
            <person name="Gladieux P."/>
            <person name="Thoren M.H."/>
            <person name="Johannesson H."/>
        </authorList>
    </citation>
    <scope>NUCLEOTIDE SEQUENCE</scope>
    <source>
        <strain evidence="3">CBS 314.62</strain>
    </source>
</reference>
<name>A0AAE0XBB0_9PEZI</name>
<evidence type="ECO:0008006" key="5">
    <source>
        <dbReference type="Google" id="ProtNLM"/>
    </source>
</evidence>
<feature type="region of interest" description="Disordered" evidence="1">
    <location>
        <begin position="272"/>
        <end position="422"/>
    </location>
</feature>
<evidence type="ECO:0000256" key="1">
    <source>
        <dbReference type="SAM" id="MobiDB-lite"/>
    </source>
</evidence>